<evidence type="ECO:0000313" key="3">
    <source>
        <dbReference type="EMBL" id="GAA5163037.1"/>
    </source>
</evidence>
<evidence type="ECO:0008006" key="5">
    <source>
        <dbReference type="Google" id="ProtNLM"/>
    </source>
</evidence>
<feature type="region of interest" description="Disordered" evidence="1">
    <location>
        <begin position="475"/>
        <end position="494"/>
    </location>
</feature>
<dbReference type="RefSeq" id="WP_345532224.1">
    <property type="nucleotide sequence ID" value="NZ_BAABLD010000007.1"/>
</dbReference>
<sequence length="494" mass="53595">MKQHRLVILLVTLIVVCVAAIVLPRLEWVETKHRVGIKPEARENDFLAAQRLMAAQGDKTDTVRDALTLRDLPANATLLVGNAWDVQDAEQRKRLVAWVRRGGHLMLALTDGASGADILEELGIVPVGSVHEDVTQLLPIDVEGHTVKAQLDYAVLFKLRLPGNAQEAWNAPIEMAVKPPSPDEENDEETSEEEEQNSDSASASSASSPPVQMTPIPQSAPHASPLLTEDNSPAEGDDTSGPAGASEPSASTISECVAPDLSNRKFVLPANAGPDAEIETQPVFARWQLGKGWVTVGNLHIGANNGLLIGEHAKLFVRLATIPGERRSFHVLLEAPYPSLASWLWKNAAFAMLAMCVLIAAFLWRYMPRFGALVPEPLPARPGLREHLGAIGDFLLREKQYEALIAPLREDVVSSLQSLRGRHPELDDLAELGARVSGMDVREVRAALTPLPTDAHELRLRSRSLAQLQRACRALRATSTSSSPVIPRPEGTSS</sequence>
<feature type="region of interest" description="Disordered" evidence="1">
    <location>
        <begin position="171"/>
        <end position="252"/>
    </location>
</feature>
<feature type="compositionally biased region" description="Low complexity" evidence="1">
    <location>
        <begin position="198"/>
        <end position="208"/>
    </location>
</feature>
<proteinExistence type="predicted"/>
<feature type="compositionally biased region" description="Low complexity" evidence="1">
    <location>
        <begin position="240"/>
        <end position="251"/>
    </location>
</feature>
<evidence type="ECO:0000256" key="2">
    <source>
        <dbReference type="SAM" id="Phobius"/>
    </source>
</evidence>
<keyword evidence="4" id="KW-1185">Reference proteome</keyword>
<keyword evidence="2" id="KW-0812">Transmembrane</keyword>
<evidence type="ECO:0000313" key="4">
    <source>
        <dbReference type="Proteomes" id="UP001500547"/>
    </source>
</evidence>
<dbReference type="EMBL" id="BAABLD010000007">
    <property type="protein sequence ID" value="GAA5163037.1"/>
    <property type="molecule type" value="Genomic_DNA"/>
</dbReference>
<keyword evidence="2" id="KW-0472">Membrane</keyword>
<feature type="transmembrane region" description="Helical" evidence="2">
    <location>
        <begin position="343"/>
        <end position="364"/>
    </location>
</feature>
<organism evidence="3 4">
    <name type="scientific">Viridibacterium curvum</name>
    <dbReference type="NCBI Taxonomy" id="1101404"/>
    <lineage>
        <taxon>Bacteria</taxon>
        <taxon>Pseudomonadati</taxon>
        <taxon>Pseudomonadota</taxon>
        <taxon>Betaproteobacteria</taxon>
        <taxon>Rhodocyclales</taxon>
        <taxon>Rhodocyclaceae</taxon>
        <taxon>Viridibacterium</taxon>
    </lineage>
</organism>
<gene>
    <name evidence="3" type="ORF">GCM10025770_14590</name>
</gene>
<feature type="compositionally biased region" description="Acidic residues" evidence="1">
    <location>
        <begin position="182"/>
        <end position="197"/>
    </location>
</feature>
<protein>
    <recommendedName>
        <fullName evidence="5">DUF4350 domain-containing protein</fullName>
    </recommendedName>
</protein>
<evidence type="ECO:0000256" key="1">
    <source>
        <dbReference type="SAM" id="MobiDB-lite"/>
    </source>
</evidence>
<dbReference type="Proteomes" id="UP001500547">
    <property type="component" value="Unassembled WGS sequence"/>
</dbReference>
<name>A0ABP9QJL2_9RHOO</name>
<comment type="caution">
    <text evidence="3">The sequence shown here is derived from an EMBL/GenBank/DDBJ whole genome shotgun (WGS) entry which is preliminary data.</text>
</comment>
<accession>A0ABP9QJL2</accession>
<reference evidence="4" key="1">
    <citation type="journal article" date="2019" name="Int. J. Syst. Evol. Microbiol.">
        <title>The Global Catalogue of Microorganisms (GCM) 10K type strain sequencing project: providing services to taxonomists for standard genome sequencing and annotation.</title>
        <authorList>
            <consortium name="The Broad Institute Genomics Platform"/>
            <consortium name="The Broad Institute Genome Sequencing Center for Infectious Disease"/>
            <person name="Wu L."/>
            <person name="Ma J."/>
        </authorList>
    </citation>
    <scope>NUCLEOTIDE SEQUENCE [LARGE SCALE GENOMIC DNA]</scope>
    <source>
        <strain evidence="4">JCM 18715</strain>
    </source>
</reference>
<keyword evidence="2" id="KW-1133">Transmembrane helix</keyword>